<evidence type="ECO:0000313" key="3">
    <source>
        <dbReference type="Proteomes" id="UP000054248"/>
    </source>
</evidence>
<dbReference type="PANTHER" id="PTHR45691">
    <property type="entry name" value="PROTEIN DIAPHANOUS"/>
    <property type="match status" value="1"/>
</dbReference>
<feature type="compositionally biased region" description="Basic and acidic residues" evidence="1">
    <location>
        <begin position="364"/>
        <end position="375"/>
    </location>
</feature>
<gene>
    <name evidence="2" type="ORF">M407DRAFT_33131</name>
</gene>
<dbReference type="Proteomes" id="UP000054248">
    <property type="component" value="Unassembled WGS sequence"/>
</dbReference>
<evidence type="ECO:0000313" key="2">
    <source>
        <dbReference type="EMBL" id="KIO17229.1"/>
    </source>
</evidence>
<dbReference type="PANTHER" id="PTHR45691:SF1">
    <property type="entry name" value="FH2 DOMAIN-CONTAINING PROTEIN 1-RELATED"/>
    <property type="match status" value="1"/>
</dbReference>
<feature type="compositionally biased region" description="Pro residues" evidence="1">
    <location>
        <begin position="130"/>
        <end position="144"/>
    </location>
</feature>
<feature type="region of interest" description="Disordered" evidence="1">
    <location>
        <begin position="128"/>
        <end position="147"/>
    </location>
</feature>
<proteinExistence type="predicted"/>
<dbReference type="HOGENOM" id="CLU_457236_0_0_1"/>
<reference evidence="3" key="2">
    <citation type="submission" date="2015-01" db="EMBL/GenBank/DDBJ databases">
        <title>Evolutionary Origins and Diversification of the Mycorrhizal Mutualists.</title>
        <authorList>
            <consortium name="DOE Joint Genome Institute"/>
            <consortium name="Mycorrhizal Genomics Consortium"/>
            <person name="Kohler A."/>
            <person name="Kuo A."/>
            <person name="Nagy L.G."/>
            <person name="Floudas D."/>
            <person name="Copeland A."/>
            <person name="Barry K.W."/>
            <person name="Cichocki N."/>
            <person name="Veneault-Fourrey C."/>
            <person name="LaButti K."/>
            <person name="Lindquist E.A."/>
            <person name="Lipzen A."/>
            <person name="Lundell T."/>
            <person name="Morin E."/>
            <person name="Murat C."/>
            <person name="Riley R."/>
            <person name="Ohm R."/>
            <person name="Sun H."/>
            <person name="Tunlid A."/>
            <person name="Henrissat B."/>
            <person name="Grigoriev I.V."/>
            <person name="Hibbett D.S."/>
            <person name="Martin F."/>
        </authorList>
    </citation>
    <scope>NUCLEOTIDE SEQUENCE [LARGE SCALE GENOMIC DNA]</scope>
    <source>
        <strain evidence="3">MUT 4182</strain>
    </source>
</reference>
<feature type="region of interest" description="Disordered" evidence="1">
    <location>
        <begin position="407"/>
        <end position="597"/>
    </location>
</feature>
<dbReference type="AlphaFoldDB" id="A0A0C3Q3L3"/>
<dbReference type="EMBL" id="KN823413">
    <property type="protein sequence ID" value="KIO17229.1"/>
    <property type="molecule type" value="Genomic_DNA"/>
</dbReference>
<accession>A0A0C3Q3L3</accession>
<dbReference type="GO" id="GO:0005884">
    <property type="term" value="C:actin filament"/>
    <property type="evidence" value="ECO:0007669"/>
    <property type="project" value="TreeGrafter"/>
</dbReference>
<dbReference type="InterPro" id="IPR051412">
    <property type="entry name" value="Formin_Homology_Diaphanous_sf"/>
</dbReference>
<feature type="region of interest" description="Disordered" evidence="1">
    <location>
        <begin position="331"/>
        <end position="375"/>
    </location>
</feature>
<dbReference type="OrthoDB" id="2419903at2759"/>
<feature type="compositionally biased region" description="Gly residues" evidence="1">
    <location>
        <begin position="564"/>
        <end position="575"/>
    </location>
</feature>
<dbReference type="GO" id="GO:0030041">
    <property type="term" value="P:actin filament polymerization"/>
    <property type="evidence" value="ECO:0007669"/>
    <property type="project" value="TreeGrafter"/>
</dbReference>
<keyword evidence="3" id="KW-1185">Reference proteome</keyword>
<protein>
    <recommendedName>
        <fullName evidence="4">PARP catalytic domain-containing protein</fullName>
    </recommendedName>
</protein>
<evidence type="ECO:0000256" key="1">
    <source>
        <dbReference type="SAM" id="MobiDB-lite"/>
    </source>
</evidence>
<organism evidence="2 3">
    <name type="scientific">Tulasnella calospora MUT 4182</name>
    <dbReference type="NCBI Taxonomy" id="1051891"/>
    <lineage>
        <taxon>Eukaryota</taxon>
        <taxon>Fungi</taxon>
        <taxon>Dikarya</taxon>
        <taxon>Basidiomycota</taxon>
        <taxon>Agaricomycotina</taxon>
        <taxon>Agaricomycetes</taxon>
        <taxon>Cantharellales</taxon>
        <taxon>Tulasnellaceae</taxon>
        <taxon>Tulasnella</taxon>
    </lineage>
</organism>
<reference evidence="2 3" key="1">
    <citation type="submission" date="2014-04" db="EMBL/GenBank/DDBJ databases">
        <authorList>
            <consortium name="DOE Joint Genome Institute"/>
            <person name="Kuo A."/>
            <person name="Girlanda M."/>
            <person name="Perotto S."/>
            <person name="Kohler A."/>
            <person name="Nagy L.G."/>
            <person name="Floudas D."/>
            <person name="Copeland A."/>
            <person name="Barry K.W."/>
            <person name="Cichocki N."/>
            <person name="Veneault-Fourrey C."/>
            <person name="LaButti K."/>
            <person name="Lindquist E.A."/>
            <person name="Lipzen A."/>
            <person name="Lundell T."/>
            <person name="Morin E."/>
            <person name="Murat C."/>
            <person name="Sun H."/>
            <person name="Tunlid A."/>
            <person name="Henrissat B."/>
            <person name="Grigoriev I.V."/>
            <person name="Hibbett D.S."/>
            <person name="Martin F."/>
            <person name="Nordberg H.P."/>
            <person name="Cantor M.N."/>
            <person name="Hua S.X."/>
        </authorList>
    </citation>
    <scope>NUCLEOTIDE SEQUENCE [LARGE SCALE GENOMIC DNA]</scope>
    <source>
        <strain evidence="2 3">MUT 4182</strain>
    </source>
</reference>
<sequence length="597" mass="64180">MSSFIKSLFSPTDGEADSPYSAFSALPPTGSLAKTVVFVPGEQIQGLTILHIAGQLDYGAASEVWEDGSTCARPGCDEQIPPTAQFCSKEHAKAAVADGQVSGCDTCHVLPALAGKRWCSDACETRAAASPPPFKKPQAAPEPPVAADDKDALIRQRFIKRWSDPVNRTTPNILKLQEISLRPQIQDRWDRCTQALEERGGFNIKSTFYGGPCECNLASEDPRSNPCKSTTCRVCRVVRSAFAETAKAPAHIDQGVCGSGIYTKMNPADAHVHAGGPAGNELRVIILCSVAVPKVPGDDPSEDPIVEENGRCFCPTKDNIIPRWVIVYGISRPKPPPSPQIRKVSNATMNIPGSPASPRPGTPPRKEGGAAEKDKKIRQLEAKIKWLEQALKDEKEKNKDLTTKLAAAKKAPPPKQSDGLPDFPPSPTKTESSKRPERKRANSLPSSADGTIPDVPDRRPANREDDEDELPDLPPVPKPHRQRGTGSASEDFGGFSGKRPKRPRNKRVTDFDGLPDLPPGGFPDDLPEYPPWDPSQGFGPGPGPFPPQPNFGWGPQPQPVPPAGGWGAPFGGFPGYGPPPPPAQNAFLQQARAREGF</sequence>
<evidence type="ECO:0008006" key="4">
    <source>
        <dbReference type="Google" id="ProtNLM"/>
    </source>
</evidence>
<name>A0A0C3Q3L3_9AGAM</name>